<feature type="chain" id="PRO_5037054679" evidence="2">
    <location>
        <begin position="20"/>
        <end position="306"/>
    </location>
</feature>
<dbReference type="SUPFAM" id="SSF53474">
    <property type="entry name" value="alpha/beta-Hydrolases"/>
    <property type="match status" value="1"/>
</dbReference>
<dbReference type="RefSeq" id="WP_211634369.1">
    <property type="nucleotide sequence ID" value="NZ_CP073100.1"/>
</dbReference>
<evidence type="ECO:0000259" key="3">
    <source>
        <dbReference type="Pfam" id="PF20434"/>
    </source>
</evidence>
<proteinExistence type="predicted"/>
<dbReference type="InterPro" id="IPR049492">
    <property type="entry name" value="BD-FAE-like_dom"/>
</dbReference>
<evidence type="ECO:0000256" key="2">
    <source>
        <dbReference type="SAM" id="SignalP"/>
    </source>
</evidence>
<accession>A0A975J2U7</accession>
<dbReference type="KEGG" id="lamb:KBB96_09055"/>
<keyword evidence="1 4" id="KW-0378">Hydrolase</keyword>
<evidence type="ECO:0000256" key="1">
    <source>
        <dbReference type="ARBA" id="ARBA00022801"/>
    </source>
</evidence>
<feature type="domain" description="BD-FAE-like" evidence="3">
    <location>
        <begin position="42"/>
        <end position="255"/>
    </location>
</feature>
<dbReference type="Proteomes" id="UP000676169">
    <property type="component" value="Chromosome"/>
</dbReference>
<protein>
    <submittedName>
        <fullName evidence="4">Alpha/beta hydrolase</fullName>
    </submittedName>
</protein>
<dbReference type="InterPro" id="IPR029058">
    <property type="entry name" value="AB_hydrolase_fold"/>
</dbReference>
<evidence type="ECO:0000313" key="4">
    <source>
        <dbReference type="EMBL" id="QUE53025.1"/>
    </source>
</evidence>
<dbReference type="InterPro" id="IPR050300">
    <property type="entry name" value="GDXG_lipolytic_enzyme"/>
</dbReference>
<reference evidence="4" key="1">
    <citation type="submission" date="2021-04" db="EMBL/GenBank/DDBJ databases">
        <title>Luteolibacter sp. 32A isolated from the skin of an Anderson's salamander (Ambystoma andersonii).</title>
        <authorList>
            <person name="Spergser J."/>
            <person name="Busse H.-J."/>
        </authorList>
    </citation>
    <scope>NUCLEOTIDE SEQUENCE</scope>
    <source>
        <strain evidence="4">32A</strain>
    </source>
</reference>
<dbReference type="Pfam" id="PF20434">
    <property type="entry name" value="BD-FAE"/>
    <property type="match status" value="1"/>
</dbReference>
<dbReference type="PANTHER" id="PTHR48081:SF13">
    <property type="entry name" value="ALPHA_BETA HYDROLASE"/>
    <property type="match status" value="1"/>
</dbReference>
<dbReference type="AlphaFoldDB" id="A0A975J2U7"/>
<dbReference type="PANTHER" id="PTHR48081">
    <property type="entry name" value="AB HYDROLASE SUPERFAMILY PROTEIN C4A8.06C"/>
    <property type="match status" value="1"/>
</dbReference>
<keyword evidence="5" id="KW-1185">Reference proteome</keyword>
<name>A0A975J2U7_9BACT</name>
<keyword evidence="2" id="KW-0732">Signal</keyword>
<organism evidence="4 5">
    <name type="scientific">Luteolibacter ambystomatis</name>
    <dbReference type="NCBI Taxonomy" id="2824561"/>
    <lineage>
        <taxon>Bacteria</taxon>
        <taxon>Pseudomonadati</taxon>
        <taxon>Verrucomicrobiota</taxon>
        <taxon>Verrucomicrobiia</taxon>
        <taxon>Verrucomicrobiales</taxon>
        <taxon>Verrucomicrobiaceae</taxon>
        <taxon>Luteolibacter</taxon>
    </lineage>
</organism>
<sequence length="306" mass="33382">MLSLLRFSALLLFALPCFAAPGGVVVKKDLAYADTDDPHQMLDLYLPEKRKEADKPLPLVIYIHGGAWRSGDKSQAKGLMTGLVAGGEYAAASIAYRFTDQQPWPAQIHDCKAAVRYLRAHAKEYGLDADRFAATGVSAGGHLALLIGLDGGSRTLEGDLGATPQESSKVTCVADWFGPVQLETMTWPGAMFKGREAIDPQDELFGKSPEKRLELQRQASPVTYITPDDPPVFIAHGTVDPLVPFSQAELLNERLERAKVPVYLEKMEGGGHGFSSEELHKRLAAFLGRYLRGTKEEIPVTPIPVK</sequence>
<dbReference type="EMBL" id="CP073100">
    <property type="protein sequence ID" value="QUE53025.1"/>
    <property type="molecule type" value="Genomic_DNA"/>
</dbReference>
<feature type="signal peptide" evidence="2">
    <location>
        <begin position="1"/>
        <end position="19"/>
    </location>
</feature>
<evidence type="ECO:0000313" key="5">
    <source>
        <dbReference type="Proteomes" id="UP000676169"/>
    </source>
</evidence>
<dbReference type="Gene3D" id="3.40.50.1820">
    <property type="entry name" value="alpha/beta hydrolase"/>
    <property type="match status" value="1"/>
</dbReference>
<gene>
    <name evidence="4" type="ORF">KBB96_09055</name>
</gene>
<dbReference type="GO" id="GO:0016787">
    <property type="term" value="F:hydrolase activity"/>
    <property type="evidence" value="ECO:0007669"/>
    <property type="project" value="UniProtKB-KW"/>
</dbReference>